<protein>
    <submittedName>
        <fullName evidence="2">Uncharacterized protein</fullName>
    </submittedName>
</protein>
<keyword evidence="1" id="KW-0472">Membrane</keyword>
<evidence type="ECO:0000313" key="3">
    <source>
        <dbReference type="Proteomes" id="UP000285060"/>
    </source>
</evidence>
<feature type="transmembrane region" description="Helical" evidence="1">
    <location>
        <begin position="152"/>
        <end position="174"/>
    </location>
</feature>
<proteinExistence type="predicted"/>
<evidence type="ECO:0000313" key="2">
    <source>
        <dbReference type="EMBL" id="RHY29782.1"/>
    </source>
</evidence>
<keyword evidence="1" id="KW-0812">Transmembrane</keyword>
<sequence>MDAVMQQARATGQQITEAQVKAMLVERLGQAVQMADQDVRILARKYKFDQEAIETAMVELQHEPKVQAAIARLQSVIENSPLGETVEVPADLTADRTLEIMTLVLDGVSRAMEEALAEAKQAGMKNVNLEGHIKVNPIGAHRFRQQESLASMVRPSGVVIALGAVALAIVALSISKIFHNEGYKGEEEEGLVDEDASAEETQAPLLTSSVSKKQLVRYLNDVAETIEGIVAQLPDLANMVMEEARSIGQHIPEEQVKAILSQRLGEAVRMAEASKHALSEDAIKTAVHEMHTDPEVRRAIENFQRVIDNSPLGETVDVPPHVTADYTLTAMAAVLDGVGRAMEEALAEAKAAGMRDITTEAHMYVQKSTVYTLERHSKYRVTEPILNAAVAKYKDDATFQAKLQTLLEKHQANAWVCNGSK</sequence>
<organism evidence="2 3">
    <name type="scientific">Aphanomyces invadans</name>
    <dbReference type="NCBI Taxonomy" id="157072"/>
    <lineage>
        <taxon>Eukaryota</taxon>
        <taxon>Sar</taxon>
        <taxon>Stramenopiles</taxon>
        <taxon>Oomycota</taxon>
        <taxon>Saprolegniomycetes</taxon>
        <taxon>Saprolegniales</taxon>
        <taxon>Verrucalvaceae</taxon>
        <taxon>Aphanomyces</taxon>
    </lineage>
</organism>
<dbReference type="Proteomes" id="UP000285060">
    <property type="component" value="Unassembled WGS sequence"/>
</dbReference>
<dbReference type="AlphaFoldDB" id="A0A3R6Z498"/>
<keyword evidence="3" id="KW-1185">Reference proteome</keyword>
<comment type="caution">
    <text evidence="2">The sequence shown here is derived from an EMBL/GenBank/DDBJ whole genome shotgun (WGS) entry which is preliminary data.</text>
</comment>
<dbReference type="EMBL" id="QUSY01000395">
    <property type="protein sequence ID" value="RHY29782.1"/>
    <property type="molecule type" value="Genomic_DNA"/>
</dbReference>
<evidence type="ECO:0000256" key="1">
    <source>
        <dbReference type="SAM" id="Phobius"/>
    </source>
</evidence>
<dbReference type="VEuPathDB" id="FungiDB:H310_06459"/>
<accession>A0A3R6Z498</accession>
<gene>
    <name evidence="2" type="ORF">DYB32_004855</name>
</gene>
<reference evidence="2 3" key="1">
    <citation type="submission" date="2018-08" db="EMBL/GenBank/DDBJ databases">
        <title>Aphanomyces genome sequencing and annotation.</title>
        <authorList>
            <person name="Minardi D."/>
            <person name="Oidtmann B."/>
            <person name="Van Der Giezen M."/>
            <person name="Studholme D.J."/>
        </authorList>
    </citation>
    <scope>NUCLEOTIDE SEQUENCE [LARGE SCALE GENOMIC DNA]</scope>
    <source>
        <strain evidence="2 3">NJM0002</strain>
    </source>
</reference>
<keyword evidence="1" id="KW-1133">Transmembrane helix</keyword>
<dbReference type="VEuPathDB" id="FungiDB:H310_06460"/>
<name>A0A3R6Z498_9STRA</name>